<accession>A0ABV6AJB6</accession>
<keyword evidence="1" id="KW-0805">Transcription regulation</keyword>
<feature type="domain" description="HTH gntR-type" evidence="4">
    <location>
        <begin position="9"/>
        <end position="77"/>
    </location>
</feature>
<reference evidence="5 6" key="1">
    <citation type="submission" date="2024-09" db="EMBL/GenBank/DDBJ databases">
        <authorList>
            <person name="Sun Q."/>
            <person name="Mori K."/>
        </authorList>
    </citation>
    <scope>NUCLEOTIDE SEQUENCE [LARGE SCALE GENOMIC DNA]</scope>
    <source>
        <strain evidence="5 6">TBRC 4938</strain>
    </source>
</reference>
<dbReference type="Pfam" id="PF07702">
    <property type="entry name" value="UTRA"/>
    <property type="match status" value="1"/>
</dbReference>
<evidence type="ECO:0000313" key="5">
    <source>
        <dbReference type="EMBL" id="MFB9950732.1"/>
    </source>
</evidence>
<dbReference type="CDD" id="cd07377">
    <property type="entry name" value="WHTH_GntR"/>
    <property type="match status" value="1"/>
</dbReference>
<dbReference type="InterPro" id="IPR011663">
    <property type="entry name" value="UTRA"/>
</dbReference>
<gene>
    <name evidence="5" type="ORF">ACFFP0_17910</name>
</gene>
<dbReference type="Pfam" id="PF00392">
    <property type="entry name" value="GntR"/>
    <property type="match status" value="1"/>
</dbReference>
<dbReference type="SMART" id="SM00866">
    <property type="entry name" value="UTRA"/>
    <property type="match status" value="1"/>
</dbReference>
<proteinExistence type="predicted"/>
<dbReference type="SMART" id="SM00345">
    <property type="entry name" value="HTH_GNTR"/>
    <property type="match status" value="1"/>
</dbReference>
<organism evidence="5 6">
    <name type="scientific">Rhizobium puerariae</name>
    <dbReference type="NCBI Taxonomy" id="1585791"/>
    <lineage>
        <taxon>Bacteria</taxon>
        <taxon>Pseudomonadati</taxon>
        <taxon>Pseudomonadota</taxon>
        <taxon>Alphaproteobacteria</taxon>
        <taxon>Hyphomicrobiales</taxon>
        <taxon>Rhizobiaceae</taxon>
        <taxon>Rhizobium/Agrobacterium group</taxon>
        <taxon>Rhizobium</taxon>
    </lineage>
</organism>
<keyword evidence="6" id="KW-1185">Reference proteome</keyword>
<dbReference type="Proteomes" id="UP001589692">
    <property type="component" value="Unassembled WGS sequence"/>
</dbReference>
<dbReference type="SUPFAM" id="SSF64288">
    <property type="entry name" value="Chorismate lyase-like"/>
    <property type="match status" value="1"/>
</dbReference>
<evidence type="ECO:0000313" key="6">
    <source>
        <dbReference type="Proteomes" id="UP001589692"/>
    </source>
</evidence>
<dbReference type="Gene3D" id="3.40.1410.10">
    <property type="entry name" value="Chorismate lyase-like"/>
    <property type="match status" value="1"/>
</dbReference>
<dbReference type="EMBL" id="JBHMAA010000019">
    <property type="protein sequence ID" value="MFB9950732.1"/>
    <property type="molecule type" value="Genomic_DNA"/>
</dbReference>
<dbReference type="SUPFAM" id="SSF46785">
    <property type="entry name" value="Winged helix' DNA-binding domain"/>
    <property type="match status" value="1"/>
</dbReference>
<dbReference type="PROSITE" id="PS50949">
    <property type="entry name" value="HTH_GNTR"/>
    <property type="match status" value="1"/>
</dbReference>
<dbReference type="InterPro" id="IPR036390">
    <property type="entry name" value="WH_DNA-bd_sf"/>
</dbReference>
<comment type="caution">
    <text evidence="5">The sequence shown here is derived from an EMBL/GenBank/DDBJ whole genome shotgun (WGS) entry which is preliminary data.</text>
</comment>
<dbReference type="InterPro" id="IPR000524">
    <property type="entry name" value="Tscrpt_reg_HTH_GntR"/>
</dbReference>
<evidence type="ECO:0000256" key="2">
    <source>
        <dbReference type="ARBA" id="ARBA00023125"/>
    </source>
</evidence>
<dbReference type="InterPro" id="IPR028978">
    <property type="entry name" value="Chorismate_lyase_/UTRA_dom_sf"/>
</dbReference>
<evidence type="ECO:0000256" key="1">
    <source>
        <dbReference type="ARBA" id="ARBA00023015"/>
    </source>
</evidence>
<dbReference type="RefSeq" id="WP_377263382.1">
    <property type="nucleotide sequence ID" value="NZ_JBHMAA010000019.1"/>
</dbReference>
<dbReference type="PRINTS" id="PR00035">
    <property type="entry name" value="HTHGNTR"/>
</dbReference>
<dbReference type="PANTHER" id="PTHR44846">
    <property type="entry name" value="MANNOSYL-D-GLYCERATE TRANSPORT/METABOLISM SYSTEM REPRESSOR MNGR-RELATED"/>
    <property type="match status" value="1"/>
</dbReference>
<keyword evidence="3" id="KW-0804">Transcription</keyword>
<dbReference type="InterPro" id="IPR036388">
    <property type="entry name" value="WH-like_DNA-bd_sf"/>
</dbReference>
<name>A0ABV6AJB6_9HYPH</name>
<dbReference type="InterPro" id="IPR050679">
    <property type="entry name" value="Bact_HTH_transcr_reg"/>
</dbReference>
<protein>
    <submittedName>
        <fullName evidence="5">GntR family transcriptional regulator</fullName>
    </submittedName>
</protein>
<dbReference type="PANTHER" id="PTHR44846:SF1">
    <property type="entry name" value="MANNOSYL-D-GLYCERATE TRANSPORT_METABOLISM SYSTEM REPRESSOR MNGR-RELATED"/>
    <property type="match status" value="1"/>
</dbReference>
<sequence length="238" mass="26754">MQLLRNNPVSLYKQIADHLRHNIAQGSYEPTGRLPSEAQIMEQFAVSRVTVRLALDDLENEGLIERRKGKGTFVVGKQVRHRIDTLRSFHESLKIQGLDATMRMIDVQAIDTPTSLIPHFGPRCTRLIRLHLVSNEPVALGRSFLPQFISTLDVEVIERNPTYALVDAQSEEKIISAEIEIGAKVVDAAIAGPLWVEAGAFLLVMERASFFDSGARAEKSEFYIRPERYKFILASQLA</sequence>
<dbReference type="Gene3D" id="1.10.10.10">
    <property type="entry name" value="Winged helix-like DNA-binding domain superfamily/Winged helix DNA-binding domain"/>
    <property type="match status" value="1"/>
</dbReference>
<evidence type="ECO:0000256" key="3">
    <source>
        <dbReference type="ARBA" id="ARBA00023163"/>
    </source>
</evidence>
<evidence type="ECO:0000259" key="4">
    <source>
        <dbReference type="PROSITE" id="PS50949"/>
    </source>
</evidence>
<keyword evidence="2" id="KW-0238">DNA-binding</keyword>